<name>M2PP98_9FIRM</name>
<keyword evidence="3" id="KW-1185">Reference proteome</keyword>
<dbReference type="RefSeq" id="WP_004801558.1">
    <property type="nucleotide sequence ID" value="NZ_KB446646.1"/>
</dbReference>
<feature type="transmembrane region" description="Helical" evidence="1">
    <location>
        <begin position="60"/>
        <end position="79"/>
    </location>
</feature>
<keyword evidence="1" id="KW-1133">Transmembrane helix</keyword>
<dbReference type="Proteomes" id="UP000011758">
    <property type="component" value="Unassembled WGS sequence"/>
</dbReference>
<dbReference type="EMBL" id="AGEJ01000007">
    <property type="protein sequence ID" value="EMD17389.1"/>
    <property type="molecule type" value="Genomic_DNA"/>
</dbReference>
<reference evidence="2 3" key="1">
    <citation type="submission" date="2013-02" db="EMBL/GenBank/DDBJ databases">
        <title>The Genome Sequence of Lactobacillus catenaformis F0143.</title>
        <authorList>
            <consortium name="The Broad Institute Genome Sequencing Platform"/>
            <person name="Earl A."/>
            <person name="Ward D."/>
            <person name="Feldgarden M."/>
            <person name="Gevers D."/>
            <person name="Izard J."/>
            <person name="Blanton J.M."/>
            <person name="Mathney J."/>
            <person name="Dewhirst F.E."/>
            <person name="Young S.K."/>
            <person name="Zeng Q."/>
            <person name="Gargeya S."/>
            <person name="Fitzgerald M."/>
            <person name="Haas B."/>
            <person name="Abouelleil A."/>
            <person name="Alvarado L."/>
            <person name="Arachchi H.M."/>
            <person name="Berlin A."/>
            <person name="Chapman S.B."/>
            <person name="Gearin G."/>
            <person name="Goldberg J."/>
            <person name="Griggs A."/>
            <person name="Gujja S."/>
            <person name="Hansen M."/>
            <person name="Heiman D."/>
            <person name="Howarth C."/>
            <person name="Larimer J."/>
            <person name="Lui A."/>
            <person name="MacDonald P.J.P."/>
            <person name="McCowen C."/>
            <person name="Montmayeur A."/>
            <person name="Murphy C."/>
            <person name="Neiman D."/>
            <person name="Pearson M."/>
            <person name="Priest M."/>
            <person name="Roberts A."/>
            <person name="Saif S."/>
            <person name="Shea T."/>
            <person name="Sisk P."/>
            <person name="Stolte C."/>
            <person name="Sykes S."/>
            <person name="Wortman J."/>
            <person name="Nusbaum C."/>
            <person name="Birren B."/>
        </authorList>
    </citation>
    <scope>NUCLEOTIDE SEQUENCE [LARGE SCALE GENOMIC DNA]</scope>
    <source>
        <strain evidence="2 3">OT 569</strain>
    </source>
</reference>
<proteinExistence type="predicted"/>
<keyword evidence="1" id="KW-0812">Transmembrane</keyword>
<gene>
    <name evidence="2" type="ORF">HMPREF9943_00390</name>
</gene>
<evidence type="ECO:0000313" key="2">
    <source>
        <dbReference type="EMBL" id="EMD17389.1"/>
    </source>
</evidence>
<keyword evidence="1" id="KW-0472">Membrane</keyword>
<accession>M2PP98</accession>
<sequence length="101" mass="11811">MKNDEKLSYAILTCCAFTISVMSYLVRFVMRYFYGISDRIYEVSNPIAYFFETFGDKTGVLQWLTVISFIIGCCFWYHFKKGKSIKGNLLFIKHLVEGSKE</sequence>
<organism evidence="2 3">
    <name type="scientific">Eggerthia catenaformis OT 569 = DSM 20559</name>
    <dbReference type="NCBI Taxonomy" id="999415"/>
    <lineage>
        <taxon>Bacteria</taxon>
        <taxon>Bacillati</taxon>
        <taxon>Bacillota</taxon>
        <taxon>Erysipelotrichia</taxon>
        <taxon>Erysipelotrichales</taxon>
        <taxon>Coprobacillaceae</taxon>
        <taxon>Eggerthia</taxon>
    </lineage>
</organism>
<feature type="transmembrane region" description="Helical" evidence="1">
    <location>
        <begin position="7"/>
        <end position="26"/>
    </location>
</feature>
<evidence type="ECO:0000256" key="1">
    <source>
        <dbReference type="SAM" id="Phobius"/>
    </source>
</evidence>
<dbReference type="AlphaFoldDB" id="M2PP98"/>
<comment type="caution">
    <text evidence="2">The sequence shown here is derived from an EMBL/GenBank/DDBJ whole genome shotgun (WGS) entry which is preliminary data.</text>
</comment>
<evidence type="ECO:0000313" key="3">
    <source>
        <dbReference type="Proteomes" id="UP000011758"/>
    </source>
</evidence>
<dbReference type="BioCyc" id="ECAT999415-HMP:GTTI-400-MONOMER"/>
<dbReference type="STRING" id="999415.HMPREF9943_00390"/>
<protein>
    <submittedName>
        <fullName evidence="2">Uncharacterized protein</fullName>
    </submittedName>
</protein>